<protein>
    <recommendedName>
        <fullName evidence="10">Odorant receptor</fullName>
    </recommendedName>
</protein>
<dbReference type="InterPro" id="IPR004117">
    <property type="entry name" value="7tm6_olfct_rcpt"/>
</dbReference>
<feature type="transmembrane region" description="Helical" evidence="10">
    <location>
        <begin position="43"/>
        <end position="62"/>
    </location>
</feature>
<dbReference type="PhylomeDB" id="B3MJD1"/>
<dbReference type="FunCoup" id="B3MJD1">
    <property type="interactions" value="39"/>
</dbReference>
<feature type="transmembrane region" description="Helical" evidence="10">
    <location>
        <begin position="194"/>
        <end position="226"/>
    </location>
</feature>
<evidence type="ECO:0000313" key="12">
    <source>
        <dbReference type="Proteomes" id="UP000007801"/>
    </source>
</evidence>
<dbReference type="PANTHER" id="PTHR21137">
    <property type="entry name" value="ODORANT RECEPTOR"/>
    <property type="match status" value="1"/>
</dbReference>
<keyword evidence="2" id="KW-1003">Cell membrane</keyword>
<name>B3MJD1_DROAN</name>
<dbReference type="STRING" id="7217.B3MJD1"/>
<reference evidence="11 12" key="1">
    <citation type="journal article" date="2007" name="Nature">
        <title>Evolution of genes and genomes on the Drosophila phylogeny.</title>
        <authorList>
            <consortium name="Drosophila 12 Genomes Consortium"/>
            <person name="Clark A.G."/>
            <person name="Eisen M.B."/>
            <person name="Smith D.R."/>
            <person name="Bergman C.M."/>
            <person name="Oliver B."/>
            <person name="Markow T.A."/>
            <person name="Kaufman T.C."/>
            <person name="Kellis M."/>
            <person name="Gelbart W."/>
            <person name="Iyer V.N."/>
            <person name="Pollard D.A."/>
            <person name="Sackton T.B."/>
            <person name="Larracuente A.M."/>
            <person name="Singh N.D."/>
            <person name="Abad J.P."/>
            <person name="Abt D.N."/>
            <person name="Adryan B."/>
            <person name="Aguade M."/>
            <person name="Akashi H."/>
            <person name="Anderson W.W."/>
            <person name="Aquadro C.F."/>
            <person name="Ardell D.H."/>
            <person name="Arguello R."/>
            <person name="Artieri C.G."/>
            <person name="Barbash D.A."/>
            <person name="Barker D."/>
            <person name="Barsanti P."/>
            <person name="Batterham P."/>
            <person name="Batzoglou S."/>
            <person name="Begun D."/>
            <person name="Bhutkar A."/>
            <person name="Blanco E."/>
            <person name="Bosak S.A."/>
            <person name="Bradley R.K."/>
            <person name="Brand A.D."/>
            <person name="Brent M.R."/>
            <person name="Brooks A.N."/>
            <person name="Brown R.H."/>
            <person name="Butlin R.K."/>
            <person name="Caggese C."/>
            <person name="Calvi B.R."/>
            <person name="Bernardo de Carvalho A."/>
            <person name="Caspi A."/>
            <person name="Castrezana S."/>
            <person name="Celniker S.E."/>
            <person name="Chang J.L."/>
            <person name="Chapple C."/>
            <person name="Chatterji S."/>
            <person name="Chinwalla A."/>
            <person name="Civetta A."/>
            <person name="Clifton S.W."/>
            <person name="Comeron J.M."/>
            <person name="Costello J.C."/>
            <person name="Coyne J.A."/>
            <person name="Daub J."/>
            <person name="David R.G."/>
            <person name="Delcher A.L."/>
            <person name="Delehaunty K."/>
            <person name="Do C.B."/>
            <person name="Ebling H."/>
            <person name="Edwards K."/>
            <person name="Eickbush T."/>
            <person name="Evans J.D."/>
            <person name="Filipski A."/>
            <person name="Findeiss S."/>
            <person name="Freyhult E."/>
            <person name="Fulton L."/>
            <person name="Fulton R."/>
            <person name="Garcia A.C."/>
            <person name="Gardiner A."/>
            <person name="Garfield D.A."/>
            <person name="Garvin B.E."/>
            <person name="Gibson G."/>
            <person name="Gilbert D."/>
            <person name="Gnerre S."/>
            <person name="Godfrey J."/>
            <person name="Good R."/>
            <person name="Gotea V."/>
            <person name="Gravely B."/>
            <person name="Greenberg A.J."/>
            <person name="Griffiths-Jones S."/>
            <person name="Gross S."/>
            <person name="Guigo R."/>
            <person name="Gustafson E.A."/>
            <person name="Haerty W."/>
            <person name="Hahn M.W."/>
            <person name="Halligan D.L."/>
            <person name="Halpern A.L."/>
            <person name="Halter G.M."/>
            <person name="Han M.V."/>
            <person name="Heger A."/>
            <person name="Hillier L."/>
            <person name="Hinrichs A.S."/>
            <person name="Holmes I."/>
            <person name="Hoskins R.A."/>
            <person name="Hubisz M.J."/>
            <person name="Hultmark D."/>
            <person name="Huntley M.A."/>
            <person name="Jaffe D.B."/>
            <person name="Jagadeeshan S."/>
            <person name="Jeck W.R."/>
            <person name="Johnson J."/>
            <person name="Jones C.D."/>
            <person name="Jordan W.C."/>
            <person name="Karpen G.H."/>
            <person name="Kataoka E."/>
            <person name="Keightley P.D."/>
            <person name="Kheradpour P."/>
            <person name="Kirkness E.F."/>
            <person name="Koerich L.B."/>
            <person name="Kristiansen K."/>
            <person name="Kudrna D."/>
            <person name="Kulathinal R.J."/>
            <person name="Kumar S."/>
            <person name="Kwok R."/>
            <person name="Lander E."/>
            <person name="Langley C.H."/>
            <person name="Lapoint R."/>
            <person name="Lazzaro B.P."/>
            <person name="Lee S.J."/>
            <person name="Levesque L."/>
            <person name="Li R."/>
            <person name="Lin C.F."/>
            <person name="Lin M.F."/>
            <person name="Lindblad-Toh K."/>
            <person name="Llopart A."/>
            <person name="Long M."/>
            <person name="Low L."/>
            <person name="Lozovsky E."/>
            <person name="Lu J."/>
            <person name="Luo M."/>
            <person name="Machado C.A."/>
            <person name="Makalowski W."/>
            <person name="Marzo M."/>
            <person name="Matsuda M."/>
            <person name="Matzkin L."/>
            <person name="McAllister B."/>
            <person name="McBride C.S."/>
            <person name="McKernan B."/>
            <person name="McKernan K."/>
            <person name="Mendez-Lago M."/>
            <person name="Minx P."/>
            <person name="Mollenhauer M.U."/>
            <person name="Montooth K."/>
            <person name="Mount S.M."/>
            <person name="Mu X."/>
            <person name="Myers E."/>
            <person name="Negre B."/>
            <person name="Newfeld S."/>
            <person name="Nielsen R."/>
            <person name="Noor M.A."/>
            <person name="O'Grady P."/>
            <person name="Pachter L."/>
            <person name="Papaceit M."/>
            <person name="Parisi M.J."/>
            <person name="Parisi M."/>
            <person name="Parts L."/>
            <person name="Pedersen J.S."/>
            <person name="Pesole G."/>
            <person name="Phillippy A.M."/>
            <person name="Ponting C.P."/>
            <person name="Pop M."/>
            <person name="Porcelli D."/>
            <person name="Powell J.R."/>
            <person name="Prohaska S."/>
            <person name="Pruitt K."/>
            <person name="Puig M."/>
            <person name="Quesneville H."/>
            <person name="Ram K.R."/>
            <person name="Rand D."/>
            <person name="Rasmussen M.D."/>
            <person name="Reed L.K."/>
            <person name="Reenan R."/>
            <person name="Reily A."/>
            <person name="Remington K.A."/>
            <person name="Rieger T.T."/>
            <person name="Ritchie M.G."/>
            <person name="Robin C."/>
            <person name="Rogers Y.H."/>
            <person name="Rohde C."/>
            <person name="Rozas J."/>
            <person name="Rubenfield M.J."/>
            <person name="Ruiz A."/>
            <person name="Russo S."/>
            <person name="Salzberg S.L."/>
            <person name="Sanchez-Gracia A."/>
            <person name="Saranga D.J."/>
            <person name="Sato H."/>
            <person name="Schaeffer S.W."/>
            <person name="Schatz M.C."/>
            <person name="Schlenke T."/>
            <person name="Schwartz R."/>
            <person name="Segarra C."/>
            <person name="Singh R.S."/>
            <person name="Sirot L."/>
            <person name="Sirota M."/>
            <person name="Sisneros N.B."/>
            <person name="Smith C.D."/>
            <person name="Smith T.F."/>
            <person name="Spieth J."/>
            <person name="Stage D.E."/>
            <person name="Stark A."/>
            <person name="Stephan W."/>
            <person name="Strausberg R.L."/>
            <person name="Strempel S."/>
            <person name="Sturgill D."/>
            <person name="Sutton G."/>
            <person name="Sutton G.G."/>
            <person name="Tao W."/>
            <person name="Teichmann S."/>
            <person name="Tobari Y.N."/>
            <person name="Tomimura Y."/>
            <person name="Tsolas J.M."/>
            <person name="Valente V.L."/>
            <person name="Venter E."/>
            <person name="Venter J.C."/>
            <person name="Vicario S."/>
            <person name="Vieira F.G."/>
            <person name="Vilella A.J."/>
            <person name="Villasante A."/>
            <person name="Walenz B."/>
            <person name="Wang J."/>
            <person name="Wasserman M."/>
            <person name="Watts T."/>
            <person name="Wilson D."/>
            <person name="Wilson R.K."/>
            <person name="Wing R.A."/>
            <person name="Wolfner M.F."/>
            <person name="Wong A."/>
            <person name="Wong G.K."/>
            <person name="Wu C.I."/>
            <person name="Wu G."/>
            <person name="Yamamoto D."/>
            <person name="Yang H.P."/>
            <person name="Yang S.P."/>
            <person name="Yorke J.A."/>
            <person name="Yoshida K."/>
            <person name="Zdobnov E."/>
            <person name="Zhang P."/>
            <person name="Zhang Y."/>
            <person name="Zimin A.V."/>
            <person name="Baldwin J."/>
            <person name="Abdouelleil A."/>
            <person name="Abdulkadir J."/>
            <person name="Abebe A."/>
            <person name="Abera B."/>
            <person name="Abreu J."/>
            <person name="Acer S.C."/>
            <person name="Aftuck L."/>
            <person name="Alexander A."/>
            <person name="An P."/>
            <person name="Anderson E."/>
            <person name="Anderson S."/>
            <person name="Arachi H."/>
            <person name="Azer M."/>
            <person name="Bachantsang P."/>
            <person name="Barry A."/>
            <person name="Bayul T."/>
            <person name="Berlin A."/>
            <person name="Bessette D."/>
            <person name="Bloom T."/>
            <person name="Blye J."/>
            <person name="Boguslavskiy L."/>
            <person name="Bonnet C."/>
            <person name="Boukhgalter B."/>
            <person name="Bourzgui I."/>
            <person name="Brown A."/>
            <person name="Cahill P."/>
            <person name="Channer S."/>
            <person name="Cheshatsang Y."/>
            <person name="Chuda L."/>
            <person name="Citroen M."/>
            <person name="Collymore A."/>
            <person name="Cooke P."/>
            <person name="Costello M."/>
            <person name="D'Aco K."/>
            <person name="Daza R."/>
            <person name="De Haan G."/>
            <person name="DeGray S."/>
            <person name="DeMaso C."/>
            <person name="Dhargay N."/>
            <person name="Dooley K."/>
            <person name="Dooley E."/>
            <person name="Doricent M."/>
            <person name="Dorje P."/>
            <person name="Dorjee K."/>
            <person name="Dupes A."/>
            <person name="Elong R."/>
            <person name="Falk J."/>
            <person name="Farina A."/>
            <person name="Faro S."/>
            <person name="Ferguson D."/>
            <person name="Fisher S."/>
            <person name="Foley C.D."/>
            <person name="Franke A."/>
            <person name="Friedrich D."/>
            <person name="Gadbois L."/>
            <person name="Gearin G."/>
            <person name="Gearin C.R."/>
            <person name="Giannoukos G."/>
            <person name="Goode T."/>
            <person name="Graham J."/>
            <person name="Grandbois E."/>
            <person name="Grewal S."/>
            <person name="Gyaltsen K."/>
            <person name="Hafez N."/>
            <person name="Hagos B."/>
            <person name="Hall J."/>
            <person name="Henson C."/>
            <person name="Hollinger A."/>
            <person name="Honan T."/>
            <person name="Huard M.D."/>
            <person name="Hughes L."/>
            <person name="Hurhula B."/>
            <person name="Husby M.E."/>
            <person name="Kamat A."/>
            <person name="Kanga B."/>
            <person name="Kashin S."/>
            <person name="Khazanovich D."/>
            <person name="Kisner P."/>
            <person name="Lance K."/>
            <person name="Lara M."/>
            <person name="Lee W."/>
            <person name="Lennon N."/>
            <person name="Letendre F."/>
            <person name="LeVine R."/>
            <person name="Lipovsky A."/>
            <person name="Liu X."/>
            <person name="Liu J."/>
            <person name="Liu S."/>
            <person name="Lokyitsang T."/>
            <person name="Lokyitsang Y."/>
            <person name="Lubonja R."/>
            <person name="Lui A."/>
            <person name="MacDonald P."/>
            <person name="Magnisalis V."/>
            <person name="Maru K."/>
            <person name="Matthews C."/>
            <person name="McCusker W."/>
            <person name="McDonough S."/>
            <person name="Mehta T."/>
            <person name="Meldrim J."/>
            <person name="Meneus L."/>
            <person name="Mihai O."/>
            <person name="Mihalev A."/>
            <person name="Mihova T."/>
            <person name="Mittelman R."/>
            <person name="Mlenga V."/>
            <person name="Montmayeur A."/>
            <person name="Mulrain L."/>
            <person name="Navidi A."/>
            <person name="Naylor J."/>
            <person name="Negash T."/>
            <person name="Nguyen T."/>
            <person name="Nguyen N."/>
            <person name="Nicol R."/>
            <person name="Norbu C."/>
            <person name="Norbu N."/>
            <person name="Novod N."/>
            <person name="O'Neill B."/>
            <person name="Osman S."/>
            <person name="Markiewicz E."/>
            <person name="Oyono O.L."/>
            <person name="Patti C."/>
            <person name="Phunkhang P."/>
            <person name="Pierre F."/>
            <person name="Priest M."/>
            <person name="Raghuraman S."/>
            <person name="Rege F."/>
            <person name="Reyes R."/>
            <person name="Rise C."/>
            <person name="Rogov P."/>
            <person name="Ross K."/>
            <person name="Ryan E."/>
            <person name="Settipalli S."/>
            <person name="Shea T."/>
            <person name="Sherpa N."/>
            <person name="Shi L."/>
            <person name="Shih D."/>
            <person name="Sparrow T."/>
            <person name="Spaulding J."/>
            <person name="Stalker J."/>
            <person name="Stange-Thomann N."/>
            <person name="Stavropoulos S."/>
            <person name="Stone C."/>
            <person name="Strader C."/>
            <person name="Tesfaye S."/>
            <person name="Thomson T."/>
            <person name="Thoulutsang Y."/>
            <person name="Thoulutsang D."/>
            <person name="Topham K."/>
            <person name="Topping I."/>
            <person name="Tsamla T."/>
            <person name="Vassiliev H."/>
            <person name="Vo A."/>
            <person name="Wangchuk T."/>
            <person name="Wangdi T."/>
            <person name="Weiand M."/>
            <person name="Wilkinson J."/>
            <person name="Wilson A."/>
            <person name="Yadav S."/>
            <person name="Young G."/>
            <person name="Yu Q."/>
            <person name="Zembek L."/>
            <person name="Zhong D."/>
            <person name="Zimmer A."/>
            <person name="Zwirko Z."/>
            <person name="Jaffe D.B."/>
            <person name="Alvarez P."/>
            <person name="Brockman W."/>
            <person name="Butler J."/>
            <person name="Chin C."/>
            <person name="Gnerre S."/>
            <person name="Grabherr M."/>
            <person name="Kleber M."/>
            <person name="Mauceli E."/>
            <person name="MacCallum I."/>
        </authorList>
    </citation>
    <scope>NUCLEOTIDE SEQUENCE [LARGE SCALE GENOMIC DNA]</scope>
    <source>
        <strain evidence="12">Tucson 14024-0371.13</strain>
    </source>
</reference>
<dbReference type="EMBL" id="CH902620">
    <property type="protein sequence ID" value="EDV31341.1"/>
    <property type="molecule type" value="Genomic_DNA"/>
</dbReference>
<feature type="transmembrane region" description="Helical" evidence="10">
    <location>
        <begin position="313"/>
        <end position="331"/>
    </location>
</feature>
<evidence type="ECO:0000256" key="5">
    <source>
        <dbReference type="ARBA" id="ARBA00022725"/>
    </source>
</evidence>
<dbReference type="HOGENOM" id="CLU_033399_7_0_1"/>
<feature type="transmembrane region" description="Helical" evidence="10">
    <location>
        <begin position="281"/>
        <end position="301"/>
    </location>
</feature>
<comment type="caution">
    <text evidence="10">Lacks conserved residue(s) required for the propagation of feature annotation.</text>
</comment>
<dbReference type="GeneID" id="6497421"/>
<sequence length="406" mass="45399">MIDRRNIEAASEPAIAGHFFRIPRLSGRIVGLWPQPSGQRRPWHAHLLFVFAFAVVSVGAVGEVTYGCVHLDNLVVALEAFCPGTTKAVCVLKLWVFFRANRQWAELVRRMKDMLWAARRVENQQMLVELATTASGLSLLLLSSGTMTNTAFNAQPLIRGFYRWIFDLPGQIELPFNIVLPSFAVQPPLFPLTYVLLTASGACTVFAFSFVDGFFLCSCMYICGVFRLVQQDIRRIFTDLHGDSVDVFTAEMNAEVRQKLAAVVERHNAIIDLCTDLTRQFTVIVLMHFLSAAFVLCSTILDIMLNTSSLSGLTYICYSIAALTQLFLYCFGGNHVSESSSAVADVLYDTEWYKCDARTRKMILMILRRSQRAKTIAVPFFTPSLPAFGSILSTTGSYITLLKTFL</sequence>
<comment type="subcellular location">
    <subcellularLocation>
        <location evidence="1 10">Cell membrane</location>
        <topology evidence="1 10">Multi-pass membrane protein</topology>
    </subcellularLocation>
</comment>
<evidence type="ECO:0000256" key="9">
    <source>
        <dbReference type="ARBA" id="ARBA00023224"/>
    </source>
</evidence>
<dbReference type="OMA" id="WYKCDAR"/>
<gene>
    <name evidence="11" type="primary">Dana\GF14599</name>
    <name evidence="11" type="synonym">dana_GLEANR_15363</name>
    <name evidence="11" type="ORF">GF14599</name>
</gene>
<keyword evidence="4 10" id="KW-0812">Transmembrane</keyword>
<keyword evidence="7 10" id="KW-0472">Membrane</keyword>
<comment type="similarity">
    <text evidence="10">Belongs to the insect chemoreceptor superfamily. Heteromeric odorant receptor channel (TC 1.A.69) family.</text>
</comment>
<dbReference type="InParanoid" id="B3MJD1"/>
<dbReference type="AlphaFoldDB" id="B3MJD1"/>
<feature type="transmembrane region" description="Helical" evidence="10">
    <location>
        <begin position="127"/>
        <end position="147"/>
    </location>
</feature>
<evidence type="ECO:0000313" key="11">
    <source>
        <dbReference type="EMBL" id="EDV31341.1"/>
    </source>
</evidence>
<dbReference type="PANTHER" id="PTHR21137:SF26">
    <property type="entry name" value="ODORANT RECEPTOR 10A-RELATED"/>
    <property type="match status" value="1"/>
</dbReference>
<evidence type="ECO:0000256" key="4">
    <source>
        <dbReference type="ARBA" id="ARBA00022692"/>
    </source>
</evidence>
<dbReference type="GO" id="GO:0007165">
    <property type="term" value="P:signal transduction"/>
    <property type="evidence" value="ECO:0007669"/>
    <property type="project" value="UniProtKB-KW"/>
</dbReference>
<keyword evidence="9 10" id="KW-0807">Transducer</keyword>
<dbReference type="GO" id="GO:0005886">
    <property type="term" value="C:plasma membrane"/>
    <property type="evidence" value="ECO:0007669"/>
    <property type="project" value="UniProtKB-SubCell"/>
</dbReference>
<dbReference type="CTD" id="33381"/>
<evidence type="ECO:0000256" key="7">
    <source>
        <dbReference type="ARBA" id="ARBA00023136"/>
    </source>
</evidence>
<accession>B3MJD1</accession>
<dbReference type="Proteomes" id="UP000007801">
    <property type="component" value="Unassembled WGS sequence"/>
</dbReference>
<proteinExistence type="inferred from homology"/>
<keyword evidence="5 10" id="KW-0552">Olfaction</keyword>
<evidence type="ECO:0000256" key="2">
    <source>
        <dbReference type="ARBA" id="ARBA00022475"/>
    </source>
</evidence>
<evidence type="ECO:0000256" key="10">
    <source>
        <dbReference type="RuleBase" id="RU351113"/>
    </source>
</evidence>
<keyword evidence="3 10" id="KW-0716">Sensory transduction</keyword>
<evidence type="ECO:0000256" key="8">
    <source>
        <dbReference type="ARBA" id="ARBA00023170"/>
    </source>
</evidence>
<evidence type="ECO:0000256" key="3">
    <source>
        <dbReference type="ARBA" id="ARBA00022606"/>
    </source>
</evidence>
<dbReference type="GO" id="GO:0004984">
    <property type="term" value="F:olfactory receptor activity"/>
    <property type="evidence" value="ECO:0007669"/>
    <property type="project" value="InterPro"/>
</dbReference>
<evidence type="ECO:0000256" key="1">
    <source>
        <dbReference type="ARBA" id="ARBA00004651"/>
    </source>
</evidence>
<evidence type="ECO:0000256" key="6">
    <source>
        <dbReference type="ARBA" id="ARBA00022989"/>
    </source>
</evidence>
<dbReference type="eggNOG" id="ENOG502T1BY">
    <property type="taxonomic scope" value="Eukaryota"/>
</dbReference>
<keyword evidence="12" id="KW-1185">Reference proteome</keyword>
<dbReference type="GO" id="GO:0005549">
    <property type="term" value="F:odorant binding"/>
    <property type="evidence" value="ECO:0007669"/>
    <property type="project" value="InterPro"/>
</dbReference>
<feature type="transmembrane region" description="Helical" evidence="10">
    <location>
        <begin position="74"/>
        <end position="96"/>
    </location>
</feature>
<dbReference type="OrthoDB" id="8185860at2759"/>
<keyword evidence="6 10" id="KW-1133">Transmembrane helix</keyword>
<keyword evidence="8 10" id="KW-0675">Receptor</keyword>
<dbReference type="KEGG" id="dan:6497421"/>
<organism evidence="11 12">
    <name type="scientific">Drosophila ananassae</name>
    <name type="common">Fruit fly</name>
    <dbReference type="NCBI Taxonomy" id="7217"/>
    <lineage>
        <taxon>Eukaryota</taxon>
        <taxon>Metazoa</taxon>
        <taxon>Ecdysozoa</taxon>
        <taxon>Arthropoda</taxon>
        <taxon>Hexapoda</taxon>
        <taxon>Insecta</taxon>
        <taxon>Pterygota</taxon>
        <taxon>Neoptera</taxon>
        <taxon>Endopterygota</taxon>
        <taxon>Diptera</taxon>
        <taxon>Brachycera</taxon>
        <taxon>Muscomorpha</taxon>
        <taxon>Ephydroidea</taxon>
        <taxon>Drosophilidae</taxon>
        <taxon>Drosophila</taxon>
        <taxon>Sophophora</taxon>
    </lineage>
</organism>
<dbReference type="Pfam" id="PF02949">
    <property type="entry name" value="7tm_6"/>
    <property type="match status" value="1"/>
</dbReference>